<feature type="domain" description="FAD-binding" evidence="5">
    <location>
        <begin position="6"/>
        <end position="81"/>
    </location>
</feature>
<accession>A0A1V3X827</accession>
<dbReference type="EMBL" id="MVBM01000003">
    <property type="protein sequence ID" value="OOK75355.1"/>
    <property type="molecule type" value="Genomic_DNA"/>
</dbReference>
<dbReference type="PANTHER" id="PTHR43004">
    <property type="entry name" value="TRK SYSTEM POTASSIUM UPTAKE PROTEIN"/>
    <property type="match status" value="1"/>
</dbReference>
<dbReference type="PRINTS" id="PR00420">
    <property type="entry name" value="RNGMNOXGNASE"/>
</dbReference>
<feature type="region of interest" description="Disordered" evidence="4">
    <location>
        <begin position="178"/>
        <end position="218"/>
    </location>
</feature>
<keyword evidence="3" id="KW-0274">FAD</keyword>
<dbReference type="SUPFAM" id="SSF51905">
    <property type="entry name" value="FAD/NAD(P)-binding domain"/>
    <property type="match status" value="1"/>
</dbReference>
<evidence type="ECO:0000313" key="6">
    <source>
        <dbReference type="EMBL" id="OOK75355.1"/>
    </source>
</evidence>
<evidence type="ECO:0000256" key="4">
    <source>
        <dbReference type="SAM" id="MobiDB-lite"/>
    </source>
</evidence>
<comment type="caution">
    <text evidence="6">The sequence shown here is derived from an EMBL/GenBank/DDBJ whole genome shotgun (WGS) entry which is preliminary data.</text>
</comment>
<dbReference type="Pfam" id="PF01494">
    <property type="entry name" value="FAD_binding_3"/>
    <property type="match status" value="1"/>
</dbReference>
<evidence type="ECO:0000256" key="3">
    <source>
        <dbReference type="ARBA" id="ARBA00022827"/>
    </source>
</evidence>
<organism evidence="6 7">
    <name type="scientific">Mycobacterium kansasii</name>
    <dbReference type="NCBI Taxonomy" id="1768"/>
    <lineage>
        <taxon>Bacteria</taxon>
        <taxon>Bacillati</taxon>
        <taxon>Actinomycetota</taxon>
        <taxon>Actinomycetes</taxon>
        <taxon>Mycobacteriales</taxon>
        <taxon>Mycobacteriaceae</taxon>
        <taxon>Mycobacterium</taxon>
    </lineage>
</organism>
<keyword evidence="2" id="KW-0285">Flavoprotein</keyword>
<dbReference type="InterPro" id="IPR036188">
    <property type="entry name" value="FAD/NAD-bd_sf"/>
</dbReference>
<dbReference type="GO" id="GO:0071949">
    <property type="term" value="F:FAD binding"/>
    <property type="evidence" value="ECO:0007669"/>
    <property type="project" value="InterPro"/>
</dbReference>
<evidence type="ECO:0000256" key="1">
    <source>
        <dbReference type="ARBA" id="ARBA00001974"/>
    </source>
</evidence>
<dbReference type="Gene3D" id="3.50.50.60">
    <property type="entry name" value="FAD/NAD(P)-binding domain"/>
    <property type="match status" value="1"/>
</dbReference>
<evidence type="ECO:0000259" key="5">
    <source>
        <dbReference type="Pfam" id="PF01494"/>
    </source>
</evidence>
<dbReference type="InterPro" id="IPR002938">
    <property type="entry name" value="FAD-bd"/>
</dbReference>
<dbReference type="AlphaFoldDB" id="A0A1V3X827"/>
<dbReference type="PANTHER" id="PTHR43004:SF19">
    <property type="entry name" value="BINDING MONOOXYGENASE, PUTATIVE (JCVI)-RELATED"/>
    <property type="match status" value="1"/>
</dbReference>
<feature type="compositionally biased region" description="Low complexity" evidence="4">
    <location>
        <begin position="198"/>
        <end position="207"/>
    </location>
</feature>
<dbReference type="InterPro" id="IPR050641">
    <property type="entry name" value="RIFMO-like"/>
</dbReference>
<dbReference type="GO" id="GO:0016709">
    <property type="term" value="F:oxidoreductase activity, acting on paired donors, with incorporation or reduction of molecular oxygen, NAD(P)H as one donor, and incorporation of one atom of oxygen"/>
    <property type="evidence" value="ECO:0007669"/>
    <property type="project" value="UniProtKB-ARBA"/>
</dbReference>
<evidence type="ECO:0000313" key="7">
    <source>
        <dbReference type="Proteomes" id="UP000189229"/>
    </source>
</evidence>
<evidence type="ECO:0000256" key="2">
    <source>
        <dbReference type="ARBA" id="ARBA00022630"/>
    </source>
</evidence>
<reference evidence="6 7" key="1">
    <citation type="submission" date="2017-02" db="EMBL/GenBank/DDBJ databases">
        <title>Complete genome sequences of Mycobacterium kansasii strains isolated from rhesus macaques.</title>
        <authorList>
            <person name="Panda A."/>
            <person name="Nagaraj S."/>
            <person name="Zhao X."/>
            <person name="Tettelin H."/>
            <person name="Detolla L.J."/>
        </authorList>
    </citation>
    <scope>NUCLEOTIDE SEQUENCE [LARGE SCALE GENOMIC DNA]</scope>
    <source>
        <strain evidence="6 7">11-3813</strain>
    </source>
</reference>
<comment type="cofactor">
    <cofactor evidence="1">
        <name>FAD</name>
        <dbReference type="ChEBI" id="CHEBI:57692"/>
    </cofactor>
</comment>
<protein>
    <submittedName>
        <fullName evidence="6">FAD binding domain protein</fullName>
    </submittedName>
</protein>
<gene>
    <name evidence="6" type="ORF">BZL30_3626</name>
</gene>
<dbReference type="Proteomes" id="UP000189229">
    <property type="component" value="Unassembled WGS sequence"/>
</dbReference>
<proteinExistence type="predicted"/>
<name>A0A1V3X827_MYCKA</name>
<sequence>MRRYRGVNSRIASQYRAGRVLLVGDAAHVQPPLGGPGLNLGLQDAMNLGWKLAAVLDGRVGPELLDTYEAERRPAAERVIMYSRAQLALIRPGPKSLRYGKSLPKCWRSPMWFVTSVTWCRAPIFAMPRVRMTIPSSGGGYRILPSPTRAEPPALPSSHATGGRCWWTSPGKAWWRKRRPALRAGSPSPRTPRRRRAGNGAAGASGRLCGLGVRGAHT</sequence>